<dbReference type="InterPro" id="IPR029044">
    <property type="entry name" value="Nucleotide-diphossugar_trans"/>
</dbReference>
<dbReference type="RefSeq" id="WP_076755261.1">
    <property type="nucleotide sequence ID" value="NZ_CP023018.1"/>
</dbReference>
<dbReference type="SUPFAM" id="SSF53448">
    <property type="entry name" value="Nucleotide-diphospho-sugar transferases"/>
    <property type="match status" value="1"/>
</dbReference>
<dbReference type="OrthoDB" id="9801954at2"/>
<accession>A0A1R3VTL7</accession>
<organism evidence="1 2">
    <name type="scientific">Ectothiorhodosinus mongolicus</name>
    <dbReference type="NCBI Taxonomy" id="233100"/>
    <lineage>
        <taxon>Bacteria</taxon>
        <taxon>Pseudomonadati</taxon>
        <taxon>Pseudomonadota</taxon>
        <taxon>Gammaproteobacteria</taxon>
        <taxon>Chromatiales</taxon>
        <taxon>Ectothiorhodospiraceae</taxon>
        <taxon>Ectothiorhodosinus</taxon>
    </lineage>
</organism>
<reference evidence="1 2" key="1">
    <citation type="submission" date="2017-01" db="EMBL/GenBank/DDBJ databases">
        <authorList>
            <person name="Mah S.A."/>
            <person name="Swanson W.J."/>
            <person name="Moy G.W."/>
            <person name="Vacquier V.D."/>
        </authorList>
    </citation>
    <scope>NUCLEOTIDE SEQUENCE [LARGE SCALE GENOMIC DNA]</scope>
    <source>
        <strain evidence="1 2">M9</strain>
    </source>
</reference>
<sequence length="310" mass="36878">MEHFVTLFNSLFLPQGLALHRSMERHVRDYVLWILCVDDETYDVLGRLVLPNVRLLKLSALETEELLSVKPGRKINEYCWTLTPFAPRFVFEADATVERVTYLDADLWFRKHPKPLFDELDASGKHVLITDHAYAPEYDHSATSGQFCVQFMTFTRDGGEMVRKWWEERCVEWCYARFEDGKFGDQKYLDDWPERFEALVHILQDKERALAPWNAMRFPYARAVFYHFHGLRILSRKQLLIGQYSLPLALKQYVYKPYCDDLKEAIKQLESIQFSWKPQAAIASLPRRIFRKIRRLYRVYQWLSPSGFMK</sequence>
<dbReference type="Proteomes" id="UP000223759">
    <property type="component" value="Unassembled WGS sequence"/>
</dbReference>
<dbReference type="Gene3D" id="3.90.550.10">
    <property type="entry name" value="Spore Coat Polysaccharide Biosynthesis Protein SpsA, Chain A"/>
    <property type="match status" value="1"/>
</dbReference>
<gene>
    <name evidence="1" type="ORF">SAMN05216526_0812</name>
</gene>
<name>A0A1R3VTL7_9GAMM</name>
<evidence type="ECO:0000313" key="2">
    <source>
        <dbReference type="Proteomes" id="UP000223759"/>
    </source>
</evidence>
<dbReference type="STRING" id="233100.SAMN05216526_0812"/>
<keyword evidence="2" id="KW-1185">Reference proteome</keyword>
<dbReference type="EMBL" id="FTPK01000002">
    <property type="protein sequence ID" value="SIT68284.1"/>
    <property type="molecule type" value="Genomic_DNA"/>
</dbReference>
<evidence type="ECO:0008006" key="3">
    <source>
        <dbReference type="Google" id="ProtNLM"/>
    </source>
</evidence>
<dbReference type="AlphaFoldDB" id="A0A1R3VTL7"/>
<protein>
    <recommendedName>
        <fullName evidence="3">Glycosyl transferase</fullName>
    </recommendedName>
</protein>
<proteinExistence type="predicted"/>
<evidence type="ECO:0000313" key="1">
    <source>
        <dbReference type="EMBL" id="SIT68284.1"/>
    </source>
</evidence>